<keyword evidence="2" id="KW-0812">Transmembrane</keyword>
<accession>A0A9P1DCA5</accession>
<feature type="compositionally biased region" description="Low complexity" evidence="1">
    <location>
        <begin position="85"/>
        <end position="94"/>
    </location>
</feature>
<keyword evidence="2" id="KW-1133">Transmembrane helix</keyword>
<reference evidence="4 5" key="2">
    <citation type="submission" date="2024-05" db="EMBL/GenBank/DDBJ databases">
        <authorList>
            <person name="Chen Y."/>
            <person name="Shah S."/>
            <person name="Dougan E. K."/>
            <person name="Thang M."/>
            <person name="Chan C."/>
        </authorList>
    </citation>
    <scope>NUCLEOTIDE SEQUENCE [LARGE SCALE GENOMIC DNA]</scope>
</reference>
<keyword evidence="5" id="KW-1185">Reference proteome</keyword>
<evidence type="ECO:0000256" key="2">
    <source>
        <dbReference type="SAM" id="Phobius"/>
    </source>
</evidence>
<feature type="region of interest" description="Disordered" evidence="1">
    <location>
        <begin position="49"/>
        <end position="94"/>
    </location>
</feature>
<keyword evidence="2" id="KW-0472">Membrane</keyword>
<evidence type="ECO:0000256" key="1">
    <source>
        <dbReference type="SAM" id="MobiDB-lite"/>
    </source>
</evidence>
<name>A0A9P1DCA5_9DINO</name>
<organism evidence="3">
    <name type="scientific">Cladocopium goreaui</name>
    <dbReference type="NCBI Taxonomy" id="2562237"/>
    <lineage>
        <taxon>Eukaryota</taxon>
        <taxon>Sar</taxon>
        <taxon>Alveolata</taxon>
        <taxon>Dinophyceae</taxon>
        <taxon>Suessiales</taxon>
        <taxon>Symbiodiniaceae</taxon>
        <taxon>Cladocopium</taxon>
    </lineage>
</organism>
<evidence type="ECO:0000313" key="5">
    <source>
        <dbReference type="Proteomes" id="UP001152797"/>
    </source>
</evidence>
<dbReference type="Proteomes" id="UP001152797">
    <property type="component" value="Unassembled WGS sequence"/>
</dbReference>
<sequence>VLTLSCDDVSEKQWHDVTEVCAITREQPSEDDFVDLMKEVVPKLIVDMSTAPDASMPESSKRAHEEATGAMTDASKRQLSPPPDAAAKSGKTGASSMESLSVTVTAAQWHQMDASAHGQLPSQAWLRADAISAVVMVGGVWLCSSQLEPVLQHVRQDPVGVGQQWQQNQKLPLQQRLEMLVPGVGIFAYQLSAIGAVIAVVFLAFGLANTLVGLME</sequence>
<feature type="transmembrane region" description="Helical" evidence="2">
    <location>
        <begin position="180"/>
        <end position="208"/>
    </location>
</feature>
<gene>
    <name evidence="3" type="ORF">C1SCF055_LOCUS33468</name>
</gene>
<reference evidence="3" key="1">
    <citation type="submission" date="2022-10" db="EMBL/GenBank/DDBJ databases">
        <authorList>
            <person name="Chen Y."/>
            <person name="Dougan E. K."/>
            <person name="Chan C."/>
            <person name="Rhodes N."/>
            <person name="Thang M."/>
        </authorList>
    </citation>
    <scope>NUCLEOTIDE SEQUENCE</scope>
</reference>
<comment type="caution">
    <text evidence="3">The sequence shown here is derived from an EMBL/GenBank/DDBJ whole genome shotgun (WGS) entry which is preliminary data.</text>
</comment>
<evidence type="ECO:0000313" key="3">
    <source>
        <dbReference type="EMBL" id="CAI4007974.1"/>
    </source>
</evidence>
<evidence type="ECO:0000313" key="4">
    <source>
        <dbReference type="EMBL" id="CAL4795286.1"/>
    </source>
</evidence>
<dbReference type="AlphaFoldDB" id="A0A9P1DCA5"/>
<dbReference type="EMBL" id="CAMXCT020004168">
    <property type="protein sequence ID" value="CAL1161349.1"/>
    <property type="molecule type" value="Genomic_DNA"/>
</dbReference>
<feature type="non-terminal residue" evidence="3">
    <location>
        <position position="1"/>
    </location>
</feature>
<feature type="non-terminal residue" evidence="3">
    <location>
        <position position="216"/>
    </location>
</feature>
<proteinExistence type="predicted"/>
<protein>
    <submittedName>
        <fullName evidence="3">Uncharacterized protein</fullName>
    </submittedName>
</protein>
<dbReference type="EMBL" id="CAMXCT010004168">
    <property type="protein sequence ID" value="CAI4007974.1"/>
    <property type="molecule type" value="Genomic_DNA"/>
</dbReference>
<dbReference type="EMBL" id="CAMXCT030004168">
    <property type="protein sequence ID" value="CAL4795286.1"/>
    <property type="molecule type" value="Genomic_DNA"/>
</dbReference>